<evidence type="ECO:0000313" key="2">
    <source>
        <dbReference type="EMBL" id="CAH0714458.1"/>
    </source>
</evidence>
<dbReference type="OrthoDB" id="10659297at2759"/>
<name>A0A8J9V2V2_9NEOP</name>
<dbReference type="EMBL" id="OV170221">
    <property type="protein sequence ID" value="CAH0714458.1"/>
    <property type="molecule type" value="Genomic_DNA"/>
</dbReference>
<organism evidence="2 3">
    <name type="scientific">Brenthis ino</name>
    <name type="common">lesser marbled fritillary</name>
    <dbReference type="NCBI Taxonomy" id="405034"/>
    <lineage>
        <taxon>Eukaryota</taxon>
        <taxon>Metazoa</taxon>
        <taxon>Ecdysozoa</taxon>
        <taxon>Arthropoda</taxon>
        <taxon>Hexapoda</taxon>
        <taxon>Insecta</taxon>
        <taxon>Pterygota</taxon>
        <taxon>Neoptera</taxon>
        <taxon>Endopterygota</taxon>
        <taxon>Lepidoptera</taxon>
        <taxon>Glossata</taxon>
        <taxon>Ditrysia</taxon>
        <taxon>Papilionoidea</taxon>
        <taxon>Nymphalidae</taxon>
        <taxon>Heliconiinae</taxon>
        <taxon>Argynnini</taxon>
        <taxon>Brenthis</taxon>
    </lineage>
</organism>
<gene>
    <name evidence="2" type="ORF">BINO364_LOCUS1505</name>
</gene>
<feature type="non-terminal residue" evidence="2">
    <location>
        <position position="162"/>
    </location>
</feature>
<evidence type="ECO:0000256" key="1">
    <source>
        <dbReference type="SAM" id="MobiDB-lite"/>
    </source>
</evidence>
<keyword evidence="3" id="KW-1185">Reference proteome</keyword>
<feature type="region of interest" description="Disordered" evidence="1">
    <location>
        <begin position="76"/>
        <end position="141"/>
    </location>
</feature>
<dbReference type="Proteomes" id="UP000838878">
    <property type="component" value="Chromosome 1"/>
</dbReference>
<feature type="compositionally biased region" description="Basic residues" evidence="1">
    <location>
        <begin position="92"/>
        <end position="106"/>
    </location>
</feature>
<accession>A0A8J9V2V2</accession>
<protein>
    <submittedName>
        <fullName evidence="2">Uncharacterized protein</fullName>
    </submittedName>
</protein>
<evidence type="ECO:0000313" key="3">
    <source>
        <dbReference type="Proteomes" id="UP000838878"/>
    </source>
</evidence>
<reference evidence="2" key="1">
    <citation type="submission" date="2021-12" db="EMBL/GenBank/DDBJ databases">
        <authorList>
            <person name="Martin H S."/>
        </authorList>
    </citation>
    <scope>NUCLEOTIDE SEQUENCE</scope>
</reference>
<dbReference type="AlphaFoldDB" id="A0A8J9V2V2"/>
<sequence>MLGKFAVVHKCTGIPNRDVQIPVGRQPGTTGERLVAGPTKCRKRIHKRSRFGRTSNYVSAAASRLILIAGDILINTPPARPHRRAAPLATQKKQKRFFARSQRNGKKGGDIPAASSPNSVEPQPLADQSRAGVGAGKRERPRPRFAPAFYLLLRETPRATGV</sequence>
<proteinExistence type="predicted"/>